<evidence type="ECO:0000313" key="1">
    <source>
        <dbReference type="EMBL" id="PYH42509.1"/>
    </source>
</evidence>
<dbReference type="Proteomes" id="UP000248349">
    <property type="component" value="Unassembled WGS sequence"/>
</dbReference>
<organism evidence="1 2">
    <name type="scientific">Aspergillus saccharolyticus JOP 1030-1</name>
    <dbReference type="NCBI Taxonomy" id="1450539"/>
    <lineage>
        <taxon>Eukaryota</taxon>
        <taxon>Fungi</taxon>
        <taxon>Dikarya</taxon>
        <taxon>Ascomycota</taxon>
        <taxon>Pezizomycotina</taxon>
        <taxon>Eurotiomycetes</taxon>
        <taxon>Eurotiomycetidae</taxon>
        <taxon>Eurotiales</taxon>
        <taxon>Aspergillaceae</taxon>
        <taxon>Aspergillus</taxon>
        <taxon>Aspergillus subgen. Circumdati</taxon>
    </lineage>
</organism>
<dbReference type="RefSeq" id="XP_025428491.1">
    <property type="nucleotide sequence ID" value="XM_025570491.1"/>
</dbReference>
<reference evidence="1 2" key="1">
    <citation type="submission" date="2016-12" db="EMBL/GenBank/DDBJ databases">
        <title>The genomes of Aspergillus section Nigri reveals drivers in fungal speciation.</title>
        <authorList>
            <consortium name="DOE Joint Genome Institute"/>
            <person name="Vesth T.C."/>
            <person name="Nybo J."/>
            <person name="Theobald S."/>
            <person name="Brandl J."/>
            <person name="Frisvad J.C."/>
            <person name="Nielsen K.F."/>
            <person name="Lyhne E.K."/>
            <person name="Kogle M.E."/>
            <person name="Kuo A."/>
            <person name="Riley R."/>
            <person name="Clum A."/>
            <person name="Nolan M."/>
            <person name="Lipzen A."/>
            <person name="Salamov A."/>
            <person name="Henrissat B."/>
            <person name="Wiebenga A."/>
            <person name="De Vries R.P."/>
            <person name="Grigoriev I.V."/>
            <person name="Mortensen U.H."/>
            <person name="Andersen M.R."/>
            <person name="Baker S.E."/>
        </authorList>
    </citation>
    <scope>NUCLEOTIDE SEQUENCE [LARGE SCALE GENOMIC DNA]</scope>
    <source>
        <strain evidence="1 2">JOP 1030-1</strain>
    </source>
</reference>
<dbReference type="AlphaFoldDB" id="A0A318Z5X5"/>
<gene>
    <name evidence="1" type="ORF">BP01DRAFT_133482</name>
</gene>
<keyword evidence="2" id="KW-1185">Reference proteome</keyword>
<name>A0A318Z5X5_9EURO</name>
<accession>A0A318Z5X5</accession>
<sequence length="72" mass="7823">MAPSTQASSASLFLLVQGTFDTAHEIQGIAKESHIDLACVTPLPQWPLPSEYRKLQGTWGSQSTPYSAKTDM</sequence>
<proteinExistence type="predicted"/>
<protein>
    <submittedName>
        <fullName evidence="1">Uncharacterized protein</fullName>
    </submittedName>
</protein>
<dbReference type="GeneID" id="37071719"/>
<evidence type="ECO:0000313" key="2">
    <source>
        <dbReference type="Proteomes" id="UP000248349"/>
    </source>
</evidence>
<dbReference type="EMBL" id="KZ821251">
    <property type="protein sequence ID" value="PYH42509.1"/>
    <property type="molecule type" value="Genomic_DNA"/>
</dbReference>